<evidence type="ECO:0008006" key="7">
    <source>
        <dbReference type="Google" id="ProtNLM"/>
    </source>
</evidence>
<dbReference type="EMBL" id="MN739002">
    <property type="protein sequence ID" value="QHT34591.1"/>
    <property type="molecule type" value="Genomic_DNA"/>
</dbReference>
<dbReference type="PANTHER" id="PTHR43427">
    <property type="entry name" value="CHLORIDE CHANNEL PROTEIN CLC-E"/>
    <property type="match status" value="1"/>
</dbReference>
<evidence type="ECO:0000256" key="4">
    <source>
        <dbReference type="ARBA" id="ARBA00023136"/>
    </source>
</evidence>
<dbReference type="Gene3D" id="1.10.3080.10">
    <property type="entry name" value="Clc chloride channel"/>
    <property type="match status" value="1"/>
</dbReference>
<feature type="transmembrane region" description="Helical" evidence="5">
    <location>
        <begin position="179"/>
        <end position="197"/>
    </location>
</feature>
<sequence length="407" mass="45604">MKSVLFTIVILCVTGYICKVYEKTTNDLSLHVLSNAEINPKMFYFITPIFFWLASKSFLFKNANGPLLSHVKSLFYNLDKPDFFKKVVPFTSLIALATSSLLTVYAGGALGYEAVVVSISIFLLLFASDYFKNMIEQINIENLLYMGYIFGFTFTFKTPISSVILAIEKSIVGHSHNTFTNVLYACIAIVVAMIYVGDNDKGKMFPDATPQKYELEIGSILKYSVLAVICGIFSCVFFKTTYKMYDEVKKLVLNSTVMFNIIPVLFGLCVAFIINTTGSVSVNGDKKHVNDMFSNNHVYNYKNTIGHMINTFLTFISGCSGGLIIPSISIGSYIGFLYNKMIDLPLLQTLIIGMTCVFSAFFGYPVTASLIIQNILNQHVEILPLLIAMSYISLYSSKYFDRVVFRE</sequence>
<dbReference type="Pfam" id="PF00654">
    <property type="entry name" value="Voltage_CLC"/>
    <property type="match status" value="1"/>
</dbReference>
<dbReference type="GO" id="GO:0016020">
    <property type="term" value="C:membrane"/>
    <property type="evidence" value="ECO:0007669"/>
    <property type="project" value="UniProtKB-SubCell"/>
</dbReference>
<proteinExistence type="predicted"/>
<dbReference type="AlphaFoldDB" id="A0A6C0F0W8"/>
<feature type="transmembrane region" description="Helical" evidence="5">
    <location>
        <begin position="217"/>
        <end position="239"/>
    </location>
</feature>
<keyword evidence="2 5" id="KW-0812">Transmembrane</keyword>
<feature type="transmembrane region" description="Helical" evidence="5">
    <location>
        <begin position="312"/>
        <end position="338"/>
    </location>
</feature>
<dbReference type="InterPro" id="IPR001807">
    <property type="entry name" value="ClC"/>
</dbReference>
<dbReference type="InterPro" id="IPR050368">
    <property type="entry name" value="ClC-type_chloride_channel"/>
</dbReference>
<evidence type="ECO:0000313" key="6">
    <source>
        <dbReference type="EMBL" id="QHT34591.1"/>
    </source>
</evidence>
<feature type="transmembrane region" description="Helical" evidence="5">
    <location>
        <begin position="93"/>
        <end position="126"/>
    </location>
</feature>
<feature type="transmembrane region" description="Helical" evidence="5">
    <location>
        <begin position="382"/>
        <end position="400"/>
    </location>
</feature>
<evidence type="ECO:0000256" key="5">
    <source>
        <dbReference type="SAM" id="Phobius"/>
    </source>
</evidence>
<feature type="transmembrane region" description="Helical" evidence="5">
    <location>
        <begin position="251"/>
        <end position="274"/>
    </location>
</feature>
<comment type="subcellular location">
    <subcellularLocation>
        <location evidence="1">Membrane</location>
        <topology evidence="1">Multi-pass membrane protein</topology>
    </subcellularLocation>
</comment>
<feature type="transmembrane region" description="Helical" evidence="5">
    <location>
        <begin position="146"/>
        <end position="167"/>
    </location>
</feature>
<reference evidence="6" key="1">
    <citation type="journal article" date="2020" name="Nature">
        <title>Giant virus diversity and host interactions through global metagenomics.</title>
        <authorList>
            <person name="Schulz F."/>
            <person name="Roux S."/>
            <person name="Paez-Espino D."/>
            <person name="Jungbluth S."/>
            <person name="Walsh D.A."/>
            <person name="Denef V.J."/>
            <person name="McMahon K.D."/>
            <person name="Konstantinidis K.T."/>
            <person name="Eloe-Fadrosh E.A."/>
            <person name="Kyrpides N.C."/>
            <person name="Woyke T."/>
        </authorList>
    </citation>
    <scope>NUCLEOTIDE SEQUENCE</scope>
    <source>
        <strain evidence="6">GVMAG-M-3300009163-63</strain>
    </source>
</reference>
<accession>A0A6C0F0W8</accession>
<organism evidence="6">
    <name type="scientific">viral metagenome</name>
    <dbReference type="NCBI Taxonomy" id="1070528"/>
    <lineage>
        <taxon>unclassified sequences</taxon>
        <taxon>metagenomes</taxon>
        <taxon>organismal metagenomes</taxon>
    </lineage>
</organism>
<dbReference type="GO" id="GO:0015108">
    <property type="term" value="F:chloride transmembrane transporter activity"/>
    <property type="evidence" value="ECO:0007669"/>
    <property type="project" value="InterPro"/>
</dbReference>
<dbReference type="SUPFAM" id="SSF81340">
    <property type="entry name" value="Clc chloride channel"/>
    <property type="match status" value="1"/>
</dbReference>
<keyword evidence="4 5" id="KW-0472">Membrane</keyword>
<feature type="transmembrane region" description="Helical" evidence="5">
    <location>
        <begin position="350"/>
        <end position="376"/>
    </location>
</feature>
<evidence type="ECO:0000256" key="1">
    <source>
        <dbReference type="ARBA" id="ARBA00004141"/>
    </source>
</evidence>
<keyword evidence="3 5" id="KW-1133">Transmembrane helix</keyword>
<evidence type="ECO:0000256" key="2">
    <source>
        <dbReference type="ARBA" id="ARBA00022692"/>
    </source>
</evidence>
<name>A0A6C0F0W8_9ZZZZ</name>
<dbReference type="PRINTS" id="PR00762">
    <property type="entry name" value="CLCHANNEL"/>
</dbReference>
<feature type="transmembrane region" description="Helical" evidence="5">
    <location>
        <begin position="42"/>
        <end position="60"/>
    </location>
</feature>
<protein>
    <recommendedName>
        <fullName evidence="7">Chloride channel protein</fullName>
    </recommendedName>
</protein>
<evidence type="ECO:0000256" key="3">
    <source>
        <dbReference type="ARBA" id="ARBA00022989"/>
    </source>
</evidence>
<dbReference type="InterPro" id="IPR014743">
    <property type="entry name" value="Cl-channel_core"/>
</dbReference>